<keyword evidence="2" id="KW-1185">Reference proteome</keyword>
<dbReference type="RefSeq" id="WP_343981979.1">
    <property type="nucleotide sequence ID" value="NZ_BAAAGK010000233.1"/>
</dbReference>
<evidence type="ECO:0000313" key="1">
    <source>
        <dbReference type="EMBL" id="MFC7603683.1"/>
    </source>
</evidence>
<gene>
    <name evidence="1" type="ORF">ACFQVD_26570</name>
</gene>
<dbReference type="EMBL" id="JBHTEE010000001">
    <property type="protein sequence ID" value="MFC7603683.1"/>
    <property type="molecule type" value="Genomic_DNA"/>
</dbReference>
<organism evidence="1 2">
    <name type="scientific">Streptosporangium amethystogenes subsp. fukuiense</name>
    <dbReference type="NCBI Taxonomy" id="698418"/>
    <lineage>
        <taxon>Bacteria</taxon>
        <taxon>Bacillati</taxon>
        <taxon>Actinomycetota</taxon>
        <taxon>Actinomycetes</taxon>
        <taxon>Streptosporangiales</taxon>
        <taxon>Streptosporangiaceae</taxon>
        <taxon>Streptosporangium</taxon>
    </lineage>
</organism>
<name>A0ABW2T4W9_9ACTN</name>
<sequence length="67" mass="7389">MAIHADSVEEALRTITLPPGPALLYVTEGDNPTITILDRADLDLMRHRDRAICRALLAYVVEGMDTP</sequence>
<protein>
    <submittedName>
        <fullName evidence="1">Uncharacterized protein</fullName>
    </submittedName>
</protein>
<reference evidence="2" key="1">
    <citation type="journal article" date="2019" name="Int. J. Syst. Evol. Microbiol.">
        <title>The Global Catalogue of Microorganisms (GCM) 10K type strain sequencing project: providing services to taxonomists for standard genome sequencing and annotation.</title>
        <authorList>
            <consortium name="The Broad Institute Genomics Platform"/>
            <consortium name="The Broad Institute Genome Sequencing Center for Infectious Disease"/>
            <person name="Wu L."/>
            <person name="Ma J."/>
        </authorList>
    </citation>
    <scope>NUCLEOTIDE SEQUENCE [LARGE SCALE GENOMIC DNA]</scope>
    <source>
        <strain evidence="2">JCM 10083</strain>
    </source>
</reference>
<evidence type="ECO:0000313" key="2">
    <source>
        <dbReference type="Proteomes" id="UP001596514"/>
    </source>
</evidence>
<proteinExistence type="predicted"/>
<comment type="caution">
    <text evidence="1">The sequence shown here is derived from an EMBL/GenBank/DDBJ whole genome shotgun (WGS) entry which is preliminary data.</text>
</comment>
<accession>A0ABW2T4W9</accession>
<dbReference type="Proteomes" id="UP001596514">
    <property type="component" value="Unassembled WGS sequence"/>
</dbReference>